<dbReference type="OrthoDB" id="5401870at2"/>
<protein>
    <recommendedName>
        <fullName evidence="4">PH domain-containing protein</fullName>
    </recommendedName>
</protein>
<feature type="transmembrane region" description="Helical" evidence="1">
    <location>
        <begin position="31"/>
        <end position="51"/>
    </location>
</feature>
<dbReference type="RefSeq" id="WP_092346085.1">
    <property type="nucleotide sequence ID" value="NZ_FNQN01000003.1"/>
</dbReference>
<evidence type="ECO:0000313" key="3">
    <source>
        <dbReference type="Proteomes" id="UP000199409"/>
    </source>
</evidence>
<dbReference type="Proteomes" id="UP000199409">
    <property type="component" value="Unassembled WGS sequence"/>
</dbReference>
<dbReference type="STRING" id="37625.SAMN05660420_01390"/>
<feature type="transmembrane region" description="Helical" evidence="1">
    <location>
        <begin position="63"/>
        <end position="86"/>
    </location>
</feature>
<keyword evidence="1" id="KW-1133">Transmembrane helix</keyword>
<keyword evidence="3" id="KW-1185">Reference proteome</keyword>
<proteinExistence type="predicted"/>
<dbReference type="AlphaFoldDB" id="A0A1H3YUC6"/>
<accession>A0A1H3YUC6</accession>
<dbReference type="EMBL" id="FNQN01000003">
    <property type="protein sequence ID" value="SEA15010.1"/>
    <property type="molecule type" value="Genomic_DNA"/>
</dbReference>
<sequence>MIQGSFNWSLQDGETILWQGRPAPRCYTFRHWLQATIGTILYLASCFWLMVGVELVRSQGYSWWLAIAPFLIALAAFAVGPGQLIMARLRWEKVFYALTDQRLLVRNRMFKTTTNSYPLCHFKKVKQKHYGEHLSSLRLSFQETQPVTLECIEHPENFLNLLPQGDS</sequence>
<evidence type="ECO:0008006" key="4">
    <source>
        <dbReference type="Google" id="ProtNLM"/>
    </source>
</evidence>
<keyword evidence="1" id="KW-0472">Membrane</keyword>
<keyword evidence="1" id="KW-0812">Transmembrane</keyword>
<evidence type="ECO:0000313" key="2">
    <source>
        <dbReference type="EMBL" id="SEA15010.1"/>
    </source>
</evidence>
<name>A0A1H3YUC6_9BACT</name>
<organism evidence="2 3">
    <name type="scientific">Desulfuromusa kysingii</name>
    <dbReference type="NCBI Taxonomy" id="37625"/>
    <lineage>
        <taxon>Bacteria</taxon>
        <taxon>Pseudomonadati</taxon>
        <taxon>Thermodesulfobacteriota</taxon>
        <taxon>Desulfuromonadia</taxon>
        <taxon>Desulfuromonadales</taxon>
        <taxon>Geopsychrobacteraceae</taxon>
        <taxon>Desulfuromusa</taxon>
    </lineage>
</organism>
<gene>
    <name evidence="2" type="ORF">SAMN05660420_01390</name>
</gene>
<evidence type="ECO:0000256" key="1">
    <source>
        <dbReference type="SAM" id="Phobius"/>
    </source>
</evidence>
<reference evidence="2 3" key="1">
    <citation type="submission" date="2016-10" db="EMBL/GenBank/DDBJ databases">
        <authorList>
            <person name="de Groot N.N."/>
        </authorList>
    </citation>
    <scope>NUCLEOTIDE SEQUENCE [LARGE SCALE GENOMIC DNA]</scope>
    <source>
        <strain evidence="2 3">DSM 7343</strain>
    </source>
</reference>